<protein>
    <submittedName>
        <fullName evidence="2">Ciliary microtubule associated protein 1B</fullName>
    </submittedName>
</protein>
<gene>
    <name evidence="2" type="primary">CIMAP1B</name>
</gene>
<dbReference type="AlphaFoldDB" id="A0A8C7ELI2"/>
<keyword evidence="3" id="KW-1185">Reference proteome</keyword>
<organism evidence="2 3">
    <name type="scientific">Neovison vison</name>
    <name type="common">American mink</name>
    <name type="synonym">Mustela vison</name>
    <dbReference type="NCBI Taxonomy" id="452646"/>
    <lineage>
        <taxon>Eukaryota</taxon>
        <taxon>Metazoa</taxon>
        <taxon>Chordata</taxon>
        <taxon>Craniata</taxon>
        <taxon>Vertebrata</taxon>
        <taxon>Euteleostomi</taxon>
        <taxon>Mammalia</taxon>
        <taxon>Eutheria</taxon>
        <taxon>Laurasiatheria</taxon>
        <taxon>Carnivora</taxon>
        <taxon>Caniformia</taxon>
        <taxon>Musteloidea</taxon>
        <taxon>Mustelidae</taxon>
        <taxon>Mustelinae</taxon>
        <taxon>Neogale</taxon>
    </lineage>
</organism>
<reference evidence="2" key="1">
    <citation type="submission" date="2025-08" db="UniProtKB">
        <authorList>
            <consortium name="Ensembl"/>
        </authorList>
    </citation>
    <scope>IDENTIFICATION</scope>
</reference>
<name>A0A8C7ELI2_NEOVI</name>
<dbReference type="Proteomes" id="UP000694425">
    <property type="component" value="Unplaced"/>
</dbReference>
<evidence type="ECO:0000313" key="2">
    <source>
        <dbReference type="Ensembl" id="ENSNVIP00000007310.1"/>
    </source>
</evidence>
<proteinExistence type="predicted"/>
<evidence type="ECO:0000313" key="3">
    <source>
        <dbReference type="Proteomes" id="UP000694425"/>
    </source>
</evidence>
<reference evidence="2" key="2">
    <citation type="submission" date="2025-09" db="UniProtKB">
        <authorList>
            <consortium name="Ensembl"/>
        </authorList>
    </citation>
    <scope>IDENTIFICATION</scope>
</reference>
<feature type="region of interest" description="Disordered" evidence="1">
    <location>
        <begin position="128"/>
        <end position="241"/>
    </location>
</feature>
<evidence type="ECO:0000256" key="1">
    <source>
        <dbReference type="SAM" id="MobiDB-lite"/>
    </source>
</evidence>
<sequence length="241" mass="26208">MGSDVWVGPWRPHRPRGPIAALYRGPGPKYMLPPNTADFLRPGARPPGSCTHNRARPRRHPRLLHPRPPPPRGAPPHSRTGQVLSRASRERDVPQCASAHHRSPKLGHPREAADTRACDLHCALAPGSARHRSLGPNLLPLRPQRSGQFLRGPQQDPGPLRLPRGEHWDLQVSGPPVLHAGADFAPPRQHPESRARSLQRGPAPETPRLELRDPALGLRGSGPDQGGRLTGREGAAGRTIA</sequence>
<accession>A0A8C7ELI2</accession>
<dbReference type="GeneTree" id="ENSGT00940000161995"/>
<feature type="compositionally biased region" description="Basic residues" evidence="1">
    <location>
        <begin position="53"/>
        <end position="65"/>
    </location>
</feature>
<dbReference type="Ensembl" id="ENSNVIT00000008554.1">
    <property type="protein sequence ID" value="ENSNVIP00000007310.1"/>
    <property type="gene ID" value="ENSNVIG00000005790.1"/>
</dbReference>
<feature type="region of interest" description="Disordered" evidence="1">
    <location>
        <begin position="24"/>
        <end position="112"/>
    </location>
</feature>
<feature type="compositionally biased region" description="Gly residues" evidence="1">
    <location>
        <begin position="219"/>
        <end position="229"/>
    </location>
</feature>